<evidence type="ECO:0000256" key="4">
    <source>
        <dbReference type="ARBA" id="ARBA00023295"/>
    </source>
</evidence>
<dbReference type="InterPro" id="IPR013783">
    <property type="entry name" value="Ig-like_fold"/>
</dbReference>
<dbReference type="SUPFAM" id="SSF49303">
    <property type="entry name" value="beta-Galactosidase/glucuronidase domain"/>
    <property type="match status" value="2"/>
</dbReference>
<evidence type="ECO:0000256" key="2">
    <source>
        <dbReference type="ARBA" id="ARBA00012754"/>
    </source>
</evidence>
<dbReference type="PANTHER" id="PTHR43730">
    <property type="entry name" value="BETA-MANNOSIDASE"/>
    <property type="match status" value="1"/>
</dbReference>
<evidence type="ECO:0000256" key="3">
    <source>
        <dbReference type="ARBA" id="ARBA00022801"/>
    </source>
</evidence>
<proteinExistence type="predicted"/>
<dbReference type="PANTHER" id="PTHR43730:SF1">
    <property type="entry name" value="BETA-MANNOSIDASE"/>
    <property type="match status" value="1"/>
</dbReference>
<dbReference type="Gene3D" id="3.20.20.80">
    <property type="entry name" value="Glycosidases"/>
    <property type="match status" value="1"/>
</dbReference>
<name>A0ABS4E266_9HYPH</name>
<comment type="caution">
    <text evidence="6">The sequence shown here is derived from an EMBL/GenBank/DDBJ whole genome shotgun (WGS) entry which is preliminary data.</text>
</comment>
<dbReference type="Pfam" id="PF22666">
    <property type="entry name" value="Glyco_hydro_2_N2"/>
    <property type="match status" value="1"/>
</dbReference>
<comment type="catalytic activity">
    <reaction evidence="1">
        <text>Hydrolysis of terminal, non-reducing beta-D-mannose residues in beta-D-mannosides.</text>
        <dbReference type="EC" id="3.2.1.25"/>
    </reaction>
</comment>
<dbReference type="InterPro" id="IPR008979">
    <property type="entry name" value="Galactose-bd-like_sf"/>
</dbReference>
<sequence length="823" mass="90617">MANTVYPEADERPLEGGWTLLVTETGRHGTPGDIHRPAVRLSAQVPGTVASALQSAGLYDPEQPHSLLDRDAWYFRDLKGEAPGPAILRFEGLATIAEIYLNGILKLRSTSMFACHDLAVDLTGEDELAICFRALGPELQRKGPRARWRPQMMDNQGLRLVRNTLLGHMPGWCPPIHAMGPYRPISLIRPAGIALADLTLTATLSAAGIGSLSTCFALQGQASTVELLCDGRSSTLTSLEPGIWSGELQLPAIEPWWPRTHGKPKLHLAELRIDGVSHALGLVGFRSITIDRGMDGRDFSLRVNGASVFCRGAVWSSADILSLPGTAEAYAPWLTLAADAGFNMIRLGGTMTYESPEFFKLCDRLGIMVWQDFMFANFDYPAKDEAFRATAEQEVADLLGAIQGSPSLAVLCGGSEIYQQGAMLGLPESVWKGELFEAWLRDASKTWRPDVPYVDNSPVGGAMPFAPNAGVTHYYGVGAYCRPLEDARRAEVRFAAESLAFAQVPQQSTLDRHLPVQPVHDPRWKARVPRDRGASWDFEDIRDHYLALLYDVDPARLRREDPDRYLDLSRAVTGEVSTETFAEWRRPRSTCNGALVWTFQDLMPGAGWGLVDSSGEPKPVWYAMKRAFRPVQVLLTDEGTNGLDIHVINEKDTALETELSLTCLRDGRQPVVSGHRRIDLAPRSALTIPATDLFGAFFDTTYAFRFGPPSHEVSVARIFDVATGEQCAEAVHFPRGRASALFDAEIKASLEEKAGFWFLLLETEVFAQSVHIDCEGFRATDDWFHLAPGKPRRIALHPRAETAPGTRPSGEIVSIGARKTSRF</sequence>
<evidence type="ECO:0000313" key="7">
    <source>
        <dbReference type="Proteomes" id="UP000759443"/>
    </source>
</evidence>
<keyword evidence="4 6" id="KW-0326">Glycosidase</keyword>
<dbReference type="Proteomes" id="UP000759443">
    <property type="component" value="Unassembled WGS sequence"/>
</dbReference>
<dbReference type="SUPFAM" id="SSF49785">
    <property type="entry name" value="Galactose-binding domain-like"/>
    <property type="match status" value="1"/>
</dbReference>
<dbReference type="EMBL" id="JAGGJU010000009">
    <property type="protein sequence ID" value="MBP1852033.1"/>
    <property type="molecule type" value="Genomic_DNA"/>
</dbReference>
<dbReference type="RefSeq" id="WP_209946861.1">
    <property type="nucleotide sequence ID" value="NZ_JAGGJU010000009.1"/>
</dbReference>
<dbReference type="InterPro" id="IPR017853">
    <property type="entry name" value="GH"/>
</dbReference>
<organism evidence="6 7">
    <name type="scientific">Rhizobium halophytocola</name>
    <dbReference type="NCBI Taxonomy" id="735519"/>
    <lineage>
        <taxon>Bacteria</taxon>
        <taxon>Pseudomonadati</taxon>
        <taxon>Pseudomonadota</taxon>
        <taxon>Alphaproteobacteria</taxon>
        <taxon>Hyphomicrobiales</taxon>
        <taxon>Rhizobiaceae</taxon>
        <taxon>Rhizobium/Agrobacterium group</taxon>
        <taxon>Rhizobium</taxon>
    </lineage>
</organism>
<protein>
    <recommendedName>
        <fullName evidence="2">beta-mannosidase</fullName>
        <ecNumber evidence="2">3.2.1.25</ecNumber>
    </recommendedName>
</protein>
<dbReference type="GO" id="GO:0004567">
    <property type="term" value="F:beta-mannosidase activity"/>
    <property type="evidence" value="ECO:0007669"/>
    <property type="project" value="UniProtKB-EC"/>
</dbReference>
<feature type="domain" description="Beta-mannosidase-like galactose-binding" evidence="5">
    <location>
        <begin position="41"/>
        <end position="183"/>
    </location>
</feature>
<gene>
    <name evidence="6" type="ORF">J2Z17_003485</name>
</gene>
<evidence type="ECO:0000259" key="5">
    <source>
        <dbReference type="Pfam" id="PF22666"/>
    </source>
</evidence>
<dbReference type="Gene3D" id="2.60.120.260">
    <property type="entry name" value="Galactose-binding domain-like"/>
    <property type="match status" value="1"/>
</dbReference>
<dbReference type="InterPro" id="IPR050887">
    <property type="entry name" value="Beta-mannosidase_GH2"/>
</dbReference>
<accession>A0ABS4E266</accession>
<dbReference type="EC" id="3.2.1.25" evidence="2"/>
<dbReference type="Gene3D" id="2.60.40.10">
    <property type="entry name" value="Immunoglobulins"/>
    <property type="match status" value="1"/>
</dbReference>
<dbReference type="SUPFAM" id="SSF51445">
    <property type="entry name" value="(Trans)glycosidases"/>
    <property type="match status" value="1"/>
</dbReference>
<keyword evidence="3 6" id="KW-0378">Hydrolase</keyword>
<evidence type="ECO:0000313" key="6">
    <source>
        <dbReference type="EMBL" id="MBP1852033.1"/>
    </source>
</evidence>
<dbReference type="InterPro" id="IPR036156">
    <property type="entry name" value="Beta-gal/glucu_dom_sf"/>
</dbReference>
<evidence type="ECO:0000256" key="1">
    <source>
        <dbReference type="ARBA" id="ARBA00000829"/>
    </source>
</evidence>
<reference evidence="6 7" key="1">
    <citation type="submission" date="2021-03" db="EMBL/GenBank/DDBJ databases">
        <title>Genomic Encyclopedia of Type Strains, Phase IV (KMG-IV): sequencing the most valuable type-strain genomes for metagenomic binning, comparative biology and taxonomic classification.</title>
        <authorList>
            <person name="Goeker M."/>
        </authorList>
    </citation>
    <scope>NUCLEOTIDE SEQUENCE [LARGE SCALE GENOMIC DNA]</scope>
    <source>
        <strain evidence="6 7">DSM 21600</strain>
    </source>
</reference>
<keyword evidence="7" id="KW-1185">Reference proteome</keyword>
<dbReference type="InterPro" id="IPR054593">
    <property type="entry name" value="Beta-mannosidase-like_N2"/>
</dbReference>